<dbReference type="Proteomes" id="UP000276133">
    <property type="component" value="Unassembled WGS sequence"/>
</dbReference>
<reference evidence="2 3" key="1">
    <citation type="journal article" date="2018" name="Sci. Rep.">
        <title>Genomic signatures of local adaptation to the degree of environmental predictability in rotifers.</title>
        <authorList>
            <person name="Franch-Gras L."/>
            <person name="Hahn C."/>
            <person name="Garcia-Roger E.M."/>
            <person name="Carmona M.J."/>
            <person name="Serra M."/>
            <person name="Gomez A."/>
        </authorList>
    </citation>
    <scope>NUCLEOTIDE SEQUENCE [LARGE SCALE GENOMIC DNA]</scope>
    <source>
        <strain evidence="2">HYR1</strain>
    </source>
</reference>
<dbReference type="OrthoDB" id="10634675at2759"/>
<dbReference type="AlphaFoldDB" id="A0A3M7R3K2"/>
<protein>
    <submittedName>
        <fullName evidence="2">Uncharacterized protein</fullName>
    </submittedName>
</protein>
<feature type="compositionally biased region" description="Polar residues" evidence="1">
    <location>
        <begin position="21"/>
        <end position="30"/>
    </location>
</feature>
<sequence length="344" mass="39249">MTRIGSLNATEQCLDDDLKRLSNSFPNLYNSDAAEKQPLPKKETKTRSKSANGSYENYDAQKPVKNHQSLKTLKQLKKKNEANNLNEKSRSKSSQPNFTNDLSKPKMEEPKPSVNLAKNKNSALSSLRLSKKLQGLKRQTKPCSESNTSNANSSIFTTSSILQNPRRRYDTSVGEKKAVRFADSLGLELENVITLNNQLDNQMKFMRLPKASQMYPPLIYADRAFVQNLPQANCGNKNECIRNQNVDNFTKANFQLIDFNDSKIENRYLNRANHVKVINYAEPRIYSNAPNYCHVYDDVNNYVPSNFVDVNKPINLYYSFNNENNLQKISITTRLNNGKLESEV</sequence>
<feature type="region of interest" description="Disordered" evidence="1">
    <location>
        <begin position="21"/>
        <end position="125"/>
    </location>
</feature>
<feature type="compositionally biased region" description="Polar residues" evidence="1">
    <location>
        <begin position="92"/>
        <end position="102"/>
    </location>
</feature>
<keyword evidence="3" id="KW-1185">Reference proteome</keyword>
<organism evidence="2 3">
    <name type="scientific">Brachionus plicatilis</name>
    <name type="common">Marine rotifer</name>
    <name type="synonym">Brachionus muelleri</name>
    <dbReference type="NCBI Taxonomy" id="10195"/>
    <lineage>
        <taxon>Eukaryota</taxon>
        <taxon>Metazoa</taxon>
        <taxon>Spiralia</taxon>
        <taxon>Gnathifera</taxon>
        <taxon>Rotifera</taxon>
        <taxon>Eurotatoria</taxon>
        <taxon>Monogononta</taxon>
        <taxon>Pseudotrocha</taxon>
        <taxon>Ploima</taxon>
        <taxon>Brachionidae</taxon>
        <taxon>Brachionus</taxon>
    </lineage>
</organism>
<gene>
    <name evidence="2" type="ORF">BpHYR1_028328</name>
</gene>
<name>A0A3M7R3K2_BRAPC</name>
<comment type="caution">
    <text evidence="2">The sequence shown here is derived from an EMBL/GenBank/DDBJ whole genome shotgun (WGS) entry which is preliminary data.</text>
</comment>
<dbReference type="EMBL" id="REGN01004302">
    <property type="protein sequence ID" value="RNA18170.1"/>
    <property type="molecule type" value="Genomic_DNA"/>
</dbReference>
<evidence type="ECO:0000256" key="1">
    <source>
        <dbReference type="SAM" id="MobiDB-lite"/>
    </source>
</evidence>
<evidence type="ECO:0000313" key="3">
    <source>
        <dbReference type="Proteomes" id="UP000276133"/>
    </source>
</evidence>
<proteinExistence type="predicted"/>
<feature type="compositionally biased region" description="Basic and acidic residues" evidence="1">
    <location>
        <begin position="33"/>
        <end position="46"/>
    </location>
</feature>
<evidence type="ECO:0000313" key="2">
    <source>
        <dbReference type="EMBL" id="RNA18170.1"/>
    </source>
</evidence>
<accession>A0A3M7R3K2</accession>